<dbReference type="Pfam" id="PF12802">
    <property type="entry name" value="MarR_2"/>
    <property type="match status" value="1"/>
</dbReference>
<dbReference type="Gene3D" id="1.10.10.10">
    <property type="entry name" value="Winged helix-like DNA-binding domain superfamily/Winged helix DNA-binding domain"/>
    <property type="match status" value="1"/>
</dbReference>
<name>A0A7X0PCH2_9BURK</name>
<dbReference type="PROSITE" id="PS50995">
    <property type="entry name" value="HTH_MARR_2"/>
    <property type="match status" value="1"/>
</dbReference>
<dbReference type="InterPro" id="IPR039422">
    <property type="entry name" value="MarR/SlyA-like"/>
</dbReference>
<dbReference type="InterPro" id="IPR036390">
    <property type="entry name" value="WH_DNA-bd_sf"/>
</dbReference>
<keyword evidence="2" id="KW-0238">DNA-binding</keyword>
<dbReference type="PRINTS" id="PR00598">
    <property type="entry name" value="HTHMARR"/>
</dbReference>
<dbReference type="GO" id="GO:0003700">
    <property type="term" value="F:DNA-binding transcription factor activity"/>
    <property type="evidence" value="ECO:0007669"/>
    <property type="project" value="InterPro"/>
</dbReference>
<dbReference type="InterPro" id="IPR036388">
    <property type="entry name" value="WH-like_DNA-bd_sf"/>
</dbReference>
<gene>
    <name evidence="2" type="ORF">HNP48_001748</name>
</gene>
<dbReference type="GO" id="GO:0003677">
    <property type="term" value="F:DNA binding"/>
    <property type="evidence" value="ECO:0007669"/>
    <property type="project" value="UniProtKB-KW"/>
</dbReference>
<protein>
    <submittedName>
        <fullName evidence="2">DNA-binding MarR family transcriptional regulator</fullName>
    </submittedName>
</protein>
<organism evidence="2 3">
    <name type="scientific">Acidovorax soli</name>
    <dbReference type="NCBI Taxonomy" id="592050"/>
    <lineage>
        <taxon>Bacteria</taxon>
        <taxon>Pseudomonadati</taxon>
        <taxon>Pseudomonadota</taxon>
        <taxon>Betaproteobacteria</taxon>
        <taxon>Burkholderiales</taxon>
        <taxon>Comamonadaceae</taxon>
        <taxon>Acidovorax</taxon>
    </lineage>
</organism>
<dbReference type="RefSeq" id="WP_184856472.1">
    <property type="nucleotide sequence ID" value="NZ_JACHLK010000002.1"/>
</dbReference>
<sequence>MKKTSPPSALEAHLGYWMRFVSNQVSAEFQQAVEASGVSVTDWVALRTLFDADSGGESSATHATLTQALGMTKGAVSKVVARLEDKGLVGRAEAPSDARSHTLSLTPAGRALVPVLAAKADANDEKFFGHLPAAERQRLARLLQEMVRRHQWQEVPHN</sequence>
<dbReference type="Proteomes" id="UP000575083">
    <property type="component" value="Unassembled WGS sequence"/>
</dbReference>
<dbReference type="PANTHER" id="PTHR33164:SF43">
    <property type="entry name" value="HTH-TYPE TRANSCRIPTIONAL REPRESSOR YETL"/>
    <property type="match status" value="1"/>
</dbReference>
<dbReference type="EMBL" id="JACHLK010000002">
    <property type="protein sequence ID" value="MBB6559084.1"/>
    <property type="molecule type" value="Genomic_DNA"/>
</dbReference>
<reference evidence="2 3" key="1">
    <citation type="submission" date="2020-08" db="EMBL/GenBank/DDBJ databases">
        <title>Functional genomics of gut bacteria from endangered species of beetles.</title>
        <authorList>
            <person name="Carlos-Shanley C."/>
        </authorList>
    </citation>
    <scope>NUCLEOTIDE SEQUENCE [LARGE SCALE GENOMIC DNA]</scope>
    <source>
        <strain evidence="2 3">S00198</strain>
    </source>
</reference>
<dbReference type="AlphaFoldDB" id="A0A7X0PCH2"/>
<dbReference type="GO" id="GO:0006950">
    <property type="term" value="P:response to stress"/>
    <property type="evidence" value="ECO:0007669"/>
    <property type="project" value="TreeGrafter"/>
</dbReference>
<evidence type="ECO:0000313" key="2">
    <source>
        <dbReference type="EMBL" id="MBB6559084.1"/>
    </source>
</evidence>
<evidence type="ECO:0000259" key="1">
    <source>
        <dbReference type="PROSITE" id="PS50995"/>
    </source>
</evidence>
<dbReference type="SUPFAM" id="SSF46785">
    <property type="entry name" value="Winged helix' DNA-binding domain"/>
    <property type="match status" value="1"/>
</dbReference>
<dbReference type="SMART" id="SM00347">
    <property type="entry name" value="HTH_MARR"/>
    <property type="match status" value="1"/>
</dbReference>
<accession>A0A7X0PCH2</accession>
<dbReference type="PANTHER" id="PTHR33164">
    <property type="entry name" value="TRANSCRIPTIONAL REGULATOR, MARR FAMILY"/>
    <property type="match status" value="1"/>
</dbReference>
<comment type="caution">
    <text evidence="2">The sequence shown here is derived from an EMBL/GenBank/DDBJ whole genome shotgun (WGS) entry which is preliminary data.</text>
</comment>
<dbReference type="InterPro" id="IPR000835">
    <property type="entry name" value="HTH_MarR-typ"/>
</dbReference>
<proteinExistence type="predicted"/>
<evidence type="ECO:0000313" key="3">
    <source>
        <dbReference type="Proteomes" id="UP000575083"/>
    </source>
</evidence>
<keyword evidence="3" id="KW-1185">Reference proteome</keyword>
<feature type="domain" description="HTH marR-type" evidence="1">
    <location>
        <begin position="11"/>
        <end position="148"/>
    </location>
</feature>